<dbReference type="Proteomes" id="UP000885695">
    <property type="component" value="Unassembled WGS sequence"/>
</dbReference>
<sequence>MLDIAFIRENPEKVIKAVQSKGLTFDVDNLLKIDEERRTMIQEVDVLRAEQNKVSVSIASLSGKE</sequence>
<accession>A0A7C1SXJ0</accession>
<keyword evidence="2" id="KW-0436">Ligase</keyword>
<proteinExistence type="predicted"/>
<dbReference type="Gene3D" id="1.10.287.40">
    <property type="entry name" value="Serine-tRNA synthetase, tRNA binding domain"/>
    <property type="match status" value="1"/>
</dbReference>
<comment type="caution">
    <text evidence="2">The sequence shown here is derived from an EMBL/GenBank/DDBJ whole genome shotgun (WGS) entry which is preliminary data.</text>
</comment>
<dbReference type="GO" id="GO:0016874">
    <property type="term" value="F:ligase activity"/>
    <property type="evidence" value="ECO:0007669"/>
    <property type="project" value="UniProtKB-KW"/>
</dbReference>
<feature type="domain" description="Serine-tRNA synthetase type1 N-terminal" evidence="1">
    <location>
        <begin position="1"/>
        <end position="64"/>
    </location>
</feature>
<name>A0A7C1SXJ0_UNCC3</name>
<protein>
    <submittedName>
        <fullName evidence="2">Serine--tRNA ligase</fullName>
    </submittedName>
</protein>
<evidence type="ECO:0000259" key="1">
    <source>
        <dbReference type="Pfam" id="PF02403"/>
    </source>
</evidence>
<dbReference type="EMBL" id="DRHL01000124">
    <property type="protein sequence ID" value="HEB13761.1"/>
    <property type="molecule type" value="Genomic_DNA"/>
</dbReference>
<dbReference type="SUPFAM" id="SSF46589">
    <property type="entry name" value="tRNA-binding arm"/>
    <property type="match status" value="1"/>
</dbReference>
<gene>
    <name evidence="2" type="ORF">ENI13_02140</name>
</gene>
<feature type="non-terminal residue" evidence="2">
    <location>
        <position position="65"/>
    </location>
</feature>
<dbReference type="InterPro" id="IPR015866">
    <property type="entry name" value="Ser-tRNA-synth_1_N"/>
</dbReference>
<evidence type="ECO:0000313" key="2">
    <source>
        <dbReference type="EMBL" id="HEB13761.1"/>
    </source>
</evidence>
<dbReference type="InterPro" id="IPR010978">
    <property type="entry name" value="tRNA-bd_arm"/>
</dbReference>
<dbReference type="Pfam" id="PF02403">
    <property type="entry name" value="Seryl_tRNA_N"/>
    <property type="match status" value="1"/>
</dbReference>
<dbReference type="InterPro" id="IPR042103">
    <property type="entry name" value="SerRS_1_N_sf"/>
</dbReference>
<dbReference type="AlphaFoldDB" id="A0A7C1SXJ0"/>
<dbReference type="GO" id="GO:0000166">
    <property type="term" value="F:nucleotide binding"/>
    <property type="evidence" value="ECO:0007669"/>
    <property type="project" value="InterPro"/>
</dbReference>
<reference evidence="2" key="1">
    <citation type="journal article" date="2020" name="mSystems">
        <title>Genome- and Community-Level Interaction Insights into Carbon Utilization and Element Cycling Functions of Hydrothermarchaeota in Hydrothermal Sediment.</title>
        <authorList>
            <person name="Zhou Z."/>
            <person name="Liu Y."/>
            <person name="Xu W."/>
            <person name="Pan J."/>
            <person name="Luo Z.H."/>
            <person name="Li M."/>
        </authorList>
    </citation>
    <scope>NUCLEOTIDE SEQUENCE [LARGE SCALE GENOMIC DNA]</scope>
    <source>
        <strain evidence="2">HyVt-369</strain>
    </source>
</reference>
<organism evidence="2">
    <name type="scientific">candidate division CPR3 bacterium</name>
    <dbReference type="NCBI Taxonomy" id="2268181"/>
    <lineage>
        <taxon>Bacteria</taxon>
        <taxon>Bacteria division CPR3</taxon>
    </lineage>
</organism>